<feature type="transmembrane region" description="Helical" evidence="2">
    <location>
        <begin position="345"/>
        <end position="362"/>
    </location>
</feature>
<dbReference type="Proteomes" id="UP000604046">
    <property type="component" value="Unassembled WGS sequence"/>
</dbReference>
<reference evidence="3" key="1">
    <citation type="submission" date="2021-02" db="EMBL/GenBank/DDBJ databases">
        <authorList>
            <person name="Dougan E. K."/>
            <person name="Rhodes N."/>
            <person name="Thang M."/>
            <person name="Chan C."/>
        </authorList>
    </citation>
    <scope>NUCLEOTIDE SEQUENCE</scope>
</reference>
<evidence type="ECO:0000313" key="4">
    <source>
        <dbReference type="Proteomes" id="UP000604046"/>
    </source>
</evidence>
<proteinExistence type="predicted"/>
<feature type="transmembrane region" description="Helical" evidence="2">
    <location>
        <begin position="221"/>
        <end position="241"/>
    </location>
</feature>
<keyword evidence="4" id="KW-1185">Reference proteome</keyword>
<feature type="transmembrane region" description="Helical" evidence="2">
    <location>
        <begin position="462"/>
        <end position="483"/>
    </location>
</feature>
<evidence type="ECO:0000313" key="3">
    <source>
        <dbReference type="EMBL" id="CAE7516695.1"/>
    </source>
</evidence>
<dbReference type="OrthoDB" id="423911at2759"/>
<feature type="transmembrane region" description="Helical" evidence="2">
    <location>
        <begin position="531"/>
        <end position="554"/>
    </location>
</feature>
<keyword evidence="2" id="KW-1133">Transmembrane helix</keyword>
<dbReference type="EMBL" id="CAJNDS010002537">
    <property type="protein sequence ID" value="CAE7516695.1"/>
    <property type="molecule type" value="Genomic_DNA"/>
</dbReference>
<feature type="transmembrane region" description="Helical" evidence="2">
    <location>
        <begin position="504"/>
        <end position="525"/>
    </location>
</feature>
<feature type="transmembrane region" description="Helical" evidence="2">
    <location>
        <begin position="316"/>
        <end position="339"/>
    </location>
</feature>
<evidence type="ECO:0008006" key="5">
    <source>
        <dbReference type="Google" id="ProtNLM"/>
    </source>
</evidence>
<feature type="transmembrane region" description="Helical" evidence="2">
    <location>
        <begin position="434"/>
        <end position="456"/>
    </location>
</feature>
<accession>A0A812T6H1</accession>
<keyword evidence="2" id="KW-0472">Membrane</keyword>
<evidence type="ECO:0000256" key="2">
    <source>
        <dbReference type="SAM" id="Phobius"/>
    </source>
</evidence>
<feature type="compositionally biased region" description="Polar residues" evidence="1">
    <location>
        <begin position="39"/>
        <end position="51"/>
    </location>
</feature>
<name>A0A812T6H1_9DINO</name>
<organism evidence="3 4">
    <name type="scientific">Symbiodinium natans</name>
    <dbReference type="NCBI Taxonomy" id="878477"/>
    <lineage>
        <taxon>Eukaryota</taxon>
        <taxon>Sar</taxon>
        <taxon>Alveolata</taxon>
        <taxon>Dinophyceae</taxon>
        <taxon>Suessiales</taxon>
        <taxon>Symbiodiniaceae</taxon>
        <taxon>Symbiodinium</taxon>
    </lineage>
</organism>
<evidence type="ECO:0000256" key="1">
    <source>
        <dbReference type="SAM" id="MobiDB-lite"/>
    </source>
</evidence>
<sequence length="563" mass="62031">MGVNASSCCENREGQVPAEVVGAVRYSEEKEDKDDLESFPSQNSHLSQHTVWPSFGSEHDLPIVIPRRSSRRSKHSSLSSELEMVVASMSSDLPMVQRAITFQVEEALARGIPVASTLRDFGYLWKTSPLELEEDSRTNLWSKAQPVRSFDVFFSHTWRTPGRRKVLSLLFQYGGRTVGVNLFVFVTLVVLLSARGMLPMVELTWPVNAVGFKASCPFTPWAYLTGTLTTLISLFMSPYCICTRCSSKAFLDVVSIHQTDKTMKQRGVYGLGGFLSISQEMRVLWSAPYLTRLWCVFELAAFRKANPSRPLNLKPLFVESQVLLLMLTSGLCCGAYIAVRTGHGIIVLANLAMAPFLILAHTNRKFMREEKQLTESLENFDVKDAECHLEADRAFVSLAIASWYGSEEAFNEYVRGPLRRELLAASGLDLPMSYALLIAVSPFCMAIDVVVSMIVAGAPVDAVLAAFISLGLGVTLFWSMFCVKVMWSLCSRWSSPGATRVSDLSVSLLIFLITILLMAAGSGAVNYLMSVSLVGAMVVGVLSAVFTCAAYGCVQHFSVTDVR</sequence>
<comment type="caution">
    <text evidence="3">The sequence shown here is derived from an EMBL/GenBank/DDBJ whole genome shotgun (WGS) entry which is preliminary data.</text>
</comment>
<keyword evidence="2" id="KW-0812">Transmembrane</keyword>
<feature type="region of interest" description="Disordered" evidence="1">
    <location>
        <begin position="27"/>
        <end position="51"/>
    </location>
</feature>
<feature type="transmembrane region" description="Helical" evidence="2">
    <location>
        <begin position="178"/>
        <end position="201"/>
    </location>
</feature>
<gene>
    <name evidence="3" type="ORF">SNAT2548_LOCUS28922</name>
</gene>
<protein>
    <recommendedName>
        <fullName evidence="5">Transmembrane protein</fullName>
    </recommendedName>
</protein>
<dbReference type="AlphaFoldDB" id="A0A812T6H1"/>